<dbReference type="GO" id="GO:0042626">
    <property type="term" value="F:ATPase-coupled transmembrane transporter activity"/>
    <property type="evidence" value="ECO:0007669"/>
    <property type="project" value="TreeGrafter"/>
</dbReference>
<feature type="domain" description="ABC transporter" evidence="5">
    <location>
        <begin position="1"/>
        <end position="231"/>
    </location>
</feature>
<dbReference type="Gene3D" id="3.40.50.300">
    <property type="entry name" value="P-loop containing nucleotide triphosphate hydrolases"/>
    <property type="match status" value="1"/>
</dbReference>
<organism evidence="6 7">
    <name type="scientific">Galactobacter caseinivorans</name>
    <dbReference type="NCBI Taxonomy" id="2676123"/>
    <lineage>
        <taxon>Bacteria</taxon>
        <taxon>Bacillati</taxon>
        <taxon>Actinomycetota</taxon>
        <taxon>Actinomycetes</taxon>
        <taxon>Micrococcales</taxon>
        <taxon>Micrococcaceae</taxon>
        <taxon>Galactobacter</taxon>
    </lineage>
</organism>
<comment type="caution">
    <text evidence="6">The sequence shown here is derived from an EMBL/GenBank/DDBJ whole genome shotgun (WGS) entry which is preliminary data.</text>
</comment>
<sequence>MEAATVTVAASPGVQARTLLHPTDVTLRERRIALIGANGQGKTTLMRALAHLSPLHGGRVLVDGIDPALDAAGVRQRLGFLFADTAAQLIMPTVVEDVELSLRRRAMNRKERRAAALALLEAQELGHLAERSVFDLSGGERQLVALTGVLATEPSWVLADEPTAALDLVNRHRVVRALTHAPARLLVATHDLELASTCERALWVHDGQVVADGDPAELIAAYIAAAEGKTPWPAREETPS</sequence>
<comment type="similarity">
    <text evidence="1">Belongs to the ABC transporter superfamily.</text>
</comment>
<dbReference type="GO" id="GO:0005524">
    <property type="term" value="F:ATP binding"/>
    <property type="evidence" value="ECO:0007669"/>
    <property type="project" value="UniProtKB-KW"/>
</dbReference>
<dbReference type="CDD" id="cd03225">
    <property type="entry name" value="ABC_cobalt_CbiO_domain1"/>
    <property type="match status" value="1"/>
</dbReference>
<reference evidence="6 7" key="1">
    <citation type="submission" date="2018-07" db="EMBL/GenBank/DDBJ databases">
        <title>Arthrobacter sp. nov., isolated from raw cow's milk with high bacterial count.</title>
        <authorList>
            <person name="Hahne J."/>
            <person name="Isele D."/>
            <person name="Lipski A."/>
        </authorList>
    </citation>
    <scope>NUCLEOTIDE SEQUENCE [LARGE SCALE GENOMIC DNA]</scope>
    <source>
        <strain evidence="6 7">JZ R-183</strain>
    </source>
</reference>
<dbReference type="Pfam" id="PF00005">
    <property type="entry name" value="ABC_tran"/>
    <property type="match status" value="1"/>
</dbReference>
<dbReference type="GO" id="GO:0016887">
    <property type="term" value="F:ATP hydrolysis activity"/>
    <property type="evidence" value="ECO:0007669"/>
    <property type="project" value="InterPro"/>
</dbReference>
<protein>
    <submittedName>
        <fullName evidence="6">ATP-binding cassette domain-containing protein</fullName>
    </submittedName>
</protein>
<dbReference type="AlphaFoldDB" id="A0A496PLD5"/>
<dbReference type="InterPro" id="IPR003593">
    <property type="entry name" value="AAA+_ATPase"/>
</dbReference>
<keyword evidence="7" id="KW-1185">Reference proteome</keyword>
<dbReference type="PROSITE" id="PS50893">
    <property type="entry name" value="ABC_TRANSPORTER_2"/>
    <property type="match status" value="1"/>
</dbReference>
<evidence type="ECO:0000313" key="6">
    <source>
        <dbReference type="EMBL" id="RKW71247.1"/>
    </source>
</evidence>
<dbReference type="InterPro" id="IPR015856">
    <property type="entry name" value="ABC_transpr_CbiO/EcfA_su"/>
</dbReference>
<keyword evidence="3" id="KW-0547">Nucleotide-binding</keyword>
<dbReference type="InterPro" id="IPR027417">
    <property type="entry name" value="P-loop_NTPase"/>
</dbReference>
<evidence type="ECO:0000259" key="5">
    <source>
        <dbReference type="PROSITE" id="PS50893"/>
    </source>
</evidence>
<evidence type="ECO:0000256" key="2">
    <source>
        <dbReference type="ARBA" id="ARBA00022448"/>
    </source>
</evidence>
<name>A0A496PLD5_9MICC</name>
<dbReference type="PANTHER" id="PTHR43553">
    <property type="entry name" value="HEAVY METAL TRANSPORTER"/>
    <property type="match status" value="1"/>
</dbReference>
<accession>A0A496PLD5</accession>
<dbReference type="InterPro" id="IPR050095">
    <property type="entry name" value="ECF_ABC_transporter_ATP-bd"/>
</dbReference>
<evidence type="ECO:0000256" key="3">
    <source>
        <dbReference type="ARBA" id="ARBA00022741"/>
    </source>
</evidence>
<proteinExistence type="inferred from homology"/>
<dbReference type="EMBL" id="QQXL01000002">
    <property type="protein sequence ID" value="RKW71247.1"/>
    <property type="molecule type" value="Genomic_DNA"/>
</dbReference>
<gene>
    <name evidence="6" type="ORF">DWQ67_04600</name>
</gene>
<dbReference type="SUPFAM" id="SSF52540">
    <property type="entry name" value="P-loop containing nucleoside triphosphate hydrolases"/>
    <property type="match status" value="1"/>
</dbReference>
<evidence type="ECO:0000256" key="1">
    <source>
        <dbReference type="ARBA" id="ARBA00005417"/>
    </source>
</evidence>
<dbReference type="SMART" id="SM00382">
    <property type="entry name" value="AAA"/>
    <property type="match status" value="1"/>
</dbReference>
<keyword evidence="4 6" id="KW-0067">ATP-binding</keyword>
<dbReference type="GO" id="GO:0043190">
    <property type="term" value="C:ATP-binding cassette (ABC) transporter complex"/>
    <property type="evidence" value="ECO:0007669"/>
    <property type="project" value="TreeGrafter"/>
</dbReference>
<dbReference type="PANTHER" id="PTHR43553:SF24">
    <property type="entry name" value="ENERGY-COUPLING FACTOR TRANSPORTER ATP-BINDING PROTEIN ECFA1"/>
    <property type="match status" value="1"/>
</dbReference>
<dbReference type="Proteomes" id="UP000273119">
    <property type="component" value="Unassembled WGS sequence"/>
</dbReference>
<evidence type="ECO:0000313" key="7">
    <source>
        <dbReference type="Proteomes" id="UP000273119"/>
    </source>
</evidence>
<evidence type="ECO:0000256" key="4">
    <source>
        <dbReference type="ARBA" id="ARBA00022840"/>
    </source>
</evidence>
<dbReference type="InterPro" id="IPR003439">
    <property type="entry name" value="ABC_transporter-like_ATP-bd"/>
</dbReference>
<keyword evidence="2" id="KW-0813">Transport</keyword>